<proteinExistence type="predicted"/>
<evidence type="ECO:0000313" key="2">
    <source>
        <dbReference type="EMBL" id="SDG43123.1"/>
    </source>
</evidence>
<accession>A0A1G7U6P0</accession>
<organism evidence="2 3">
    <name type="scientific">Paraburkholderia phenazinium</name>
    <dbReference type="NCBI Taxonomy" id="60549"/>
    <lineage>
        <taxon>Bacteria</taxon>
        <taxon>Pseudomonadati</taxon>
        <taxon>Pseudomonadota</taxon>
        <taxon>Betaproteobacteria</taxon>
        <taxon>Burkholderiales</taxon>
        <taxon>Burkholderiaceae</taxon>
        <taxon>Paraburkholderia</taxon>
    </lineage>
</organism>
<dbReference type="Pfam" id="PF00563">
    <property type="entry name" value="EAL"/>
    <property type="match status" value="1"/>
</dbReference>
<dbReference type="InterPro" id="IPR050706">
    <property type="entry name" value="Cyclic-di-GMP_PDE-like"/>
</dbReference>
<gene>
    <name evidence="2" type="ORF">SAMN05216466_103324</name>
</gene>
<dbReference type="Proteomes" id="UP000199706">
    <property type="component" value="Unassembled WGS sequence"/>
</dbReference>
<name>A0A1G7U6P0_9BURK</name>
<dbReference type="SMART" id="SM00052">
    <property type="entry name" value="EAL"/>
    <property type="match status" value="1"/>
</dbReference>
<dbReference type="EMBL" id="FNCJ01000003">
    <property type="protein sequence ID" value="SDG43123.1"/>
    <property type="molecule type" value="Genomic_DNA"/>
</dbReference>
<dbReference type="PANTHER" id="PTHR33121:SF70">
    <property type="entry name" value="SIGNALING PROTEIN YKOW"/>
    <property type="match status" value="1"/>
</dbReference>
<dbReference type="CDD" id="cd01948">
    <property type="entry name" value="EAL"/>
    <property type="match status" value="1"/>
</dbReference>
<dbReference type="Gene3D" id="3.20.20.450">
    <property type="entry name" value="EAL domain"/>
    <property type="match status" value="1"/>
</dbReference>
<dbReference type="GO" id="GO:0071111">
    <property type="term" value="F:cyclic-guanylate-specific phosphodiesterase activity"/>
    <property type="evidence" value="ECO:0007669"/>
    <property type="project" value="InterPro"/>
</dbReference>
<sequence>MLECPPDTSVTGAARLMAERRCSAIVVTAGRGTIENLLREIAGRGISLAVDDFGTGYSSFRYLQALPVDTLKVDRSFLAGVGPAGSDGTIVRAIVAMAKSLGIMVVAEGVETASQLAFLRQICCDRAQGYLLAVPSPPQAMPRVALAV</sequence>
<reference evidence="2 3" key="1">
    <citation type="submission" date="2016-10" db="EMBL/GenBank/DDBJ databases">
        <authorList>
            <person name="de Groot N.N."/>
        </authorList>
    </citation>
    <scope>NUCLEOTIDE SEQUENCE [LARGE SCALE GENOMIC DNA]</scope>
    <source>
        <strain evidence="2 3">LMG 2247</strain>
    </source>
</reference>
<feature type="domain" description="EAL" evidence="1">
    <location>
        <begin position="1"/>
        <end position="148"/>
    </location>
</feature>
<dbReference type="PROSITE" id="PS50883">
    <property type="entry name" value="EAL"/>
    <property type="match status" value="1"/>
</dbReference>
<evidence type="ECO:0000313" key="3">
    <source>
        <dbReference type="Proteomes" id="UP000199706"/>
    </source>
</evidence>
<dbReference type="AlphaFoldDB" id="A0A1G7U6P0"/>
<dbReference type="InterPro" id="IPR035919">
    <property type="entry name" value="EAL_sf"/>
</dbReference>
<protein>
    <submittedName>
        <fullName evidence="2">EAL domain-containing protein</fullName>
    </submittedName>
</protein>
<dbReference type="SUPFAM" id="SSF141868">
    <property type="entry name" value="EAL domain-like"/>
    <property type="match status" value="1"/>
</dbReference>
<dbReference type="PANTHER" id="PTHR33121">
    <property type="entry name" value="CYCLIC DI-GMP PHOSPHODIESTERASE PDEF"/>
    <property type="match status" value="1"/>
</dbReference>
<evidence type="ECO:0000259" key="1">
    <source>
        <dbReference type="PROSITE" id="PS50883"/>
    </source>
</evidence>
<dbReference type="InterPro" id="IPR001633">
    <property type="entry name" value="EAL_dom"/>
</dbReference>